<reference evidence="2 3" key="1">
    <citation type="journal article" date="2019" name="Nat. Ecol. Evol.">
        <title>Megaphylogeny resolves global patterns of mushroom evolution.</title>
        <authorList>
            <person name="Varga T."/>
            <person name="Krizsan K."/>
            <person name="Foldi C."/>
            <person name="Dima B."/>
            <person name="Sanchez-Garcia M."/>
            <person name="Sanchez-Ramirez S."/>
            <person name="Szollosi G.J."/>
            <person name="Szarkandi J.G."/>
            <person name="Papp V."/>
            <person name="Albert L."/>
            <person name="Andreopoulos W."/>
            <person name="Angelini C."/>
            <person name="Antonin V."/>
            <person name="Barry K.W."/>
            <person name="Bougher N.L."/>
            <person name="Buchanan P."/>
            <person name="Buyck B."/>
            <person name="Bense V."/>
            <person name="Catcheside P."/>
            <person name="Chovatia M."/>
            <person name="Cooper J."/>
            <person name="Damon W."/>
            <person name="Desjardin D."/>
            <person name="Finy P."/>
            <person name="Geml J."/>
            <person name="Haridas S."/>
            <person name="Hughes K."/>
            <person name="Justo A."/>
            <person name="Karasinski D."/>
            <person name="Kautmanova I."/>
            <person name="Kiss B."/>
            <person name="Kocsube S."/>
            <person name="Kotiranta H."/>
            <person name="LaButti K.M."/>
            <person name="Lechner B.E."/>
            <person name="Liimatainen K."/>
            <person name="Lipzen A."/>
            <person name="Lukacs Z."/>
            <person name="Mihaltcheva S."/>
            <person name="Morgado L.N."/>
            <person name="Niskanen T."/>
            <person name="Noordeloos M.E."/>
            <person name="Ohm R.A."/>
            <person name="Ortiz-Santana B."/>
            <person name="Ovrebo C."/>
            <person name="Racz N."/>
            <person name="Riley R."/>
            <person name="Savchenko A."/>
            <person name="Shiryaev A."/>
            <person name="Soop K."/>
            <person name="Spirin V."/>
            <person name="Szebenyi C."/>
            <person name="Tomsovsky M."/>
            <person name="Tulloss R.E."/>
            <person name="Uehling J."/>
            <person name="Grigoriev I.V."/>
            <person name="Vagvolgyi C."/>
            <person name="Papp T."/>
            <person name="Martin F.M."/>
            <person name="Miettinen O."/>
            <person name="Hibbett D.S."/>
            <person name="Nagy L.G."/>
        </authorList>
    </citation>
    <scope>NUCLEOTIDE SEQUENCE [LARGE SCALE GENOMIC DNA]</scope>
    <source>
        <strain evidence="2 3">CBS 962.96</strain>
    </source>
</reference>
<keyword evidence="1" id="KW-0732">Signal</keyword>
<sequence>MFSLKSFIIVTTTAVALVSGTPTVENRASFFYRSMISSHARTTVKTSLATVSRMVALVYSPTRVTPSELAPRAHSTVVPAKSAVVVLALLAVVERTGVTAFRAHALLERSKAALATED</sequence>
<proteinExistence type="predicted"/>
<name>A0A4S8MMX4_DENBC</name>
<feature type="chain" id="PRO_5020507781" evidence="1">
    <location>
        <begin position="21"/>
        <end position="118"/>
    </location>
</feature>
<evidence type="ECO:0000313" key="2">
    <source>
        <dbReference type="EMBL" id="THV04258.1"/>
    </source>
</evidence>
<dbReference type="AlphaFoldDB" id="A0A4S8MMX4"/>
<dbReference type="EMBL" id="ML179058">
    <property type="protein sequence ID" value="THV04258.1"/>
    <property type="molecule type" value="Genomic_DNA"/>
</dbReference>
<dbReference type="Proteomes" id="UP000297245">
    <property type="component" value="Unassembled WGS sequence"/>
</dbReference>
<accession>A0A4S8MMX4</accession>
<keyword evidence="3" id="KW-1185">Reference proteome</keyword>
<evidence type="ECO:0000256" key="1">
    <source>
        <dbReference type="SAM" id="SignalP"/>
    </source>
</evidence>
<protein>
    <submittedName>
        <fullName evidence="2">Uncharacterized protein</fullName>
    </submittedName>
</protein>
<evidence type="ECO:0000313" key="3">
    <source>
        <dbReference type="Proteomes" id="UP000297245"/>
    </source>
</evidence>
<organism evidence="2 3">
    <name type="scientific">Dendrothele bispora (strain CBS 962.96)</name>
    <dbReference type="NCBI Taxonomy" id="1314807"/>
    <lineage>
        <taxon>Eukaryota</taxon>
        <taxon>Fungi</taxon>
        <taxon>Dikarya</taxon>
        <taxon>Basidiomycota</taxon>
        <taxon>Agaricomycotina</taxon>
        <taxon>Agaricomycetes</taxon>
        <taxon>Agaricomycetidae</taxon>
        <taxon>Agaricales</taxon>
        <taxon>Agaricales incertae sedis</taxon>
        <taxon>Dendrothele</taxon>
    </lineage>
</organism>
<gene>
    <name evidence="2" type="ORF">K435DRAFT_791134</name>
</gene>
<feature type="signal peptide" evidence="1">
    <location>
        <begin position="1"/>
        <end position="20"/>
    </location>
</feature>